<reference evidence="4 6" key="1">
    <citation type="submission" date="2018-08" db="EMBL/GenBank/DDBJ databases">
        <title>Genomic investigation of the strawberry pathogen Phytophthora fragariae indicates pathogenicity is determined by transcriptional variation in three key races.</title>
        <authorList>
            <person name="Adams T.M."/>
            <person name="Armitage A.D."/>
            <person name="Sobczyk M.K."/>
            <person name="Bates H.J."/>
            <person name="Dunwell J.M."/>
            <person name="Nellist C.F."/>
            <person name="Harrison R.J."/>
        </authorList>
    </citation>
    <scope>NUCLEOTIDE SEQUENCE [LARGE SCALE GENOMIC DNA]</scope>
    <source>
        <strain evidence="3 5">SCRP249</strain>
        <strain evidence="2 7">SCRP324</strain>
        <strain evidence="4 6">SCRP333</strain>
    </source>
</reference>
<protein>
    <recommendedName>
        <fullName evidence="8">Secreted protein</fullName>
    </recommendedName>
</protein>
<evidence type="ECO:0000313" key="3">
    <source>
        <dbReference type="EMBL" id="KAE9049543.1"/>
    </source>
</evidence>
<sequence length="79" mass="8703">MRASKNASERLRCLIILCQASVVFALLMMRDTFRGGCGVQVVRVRADVSWIDGGCDGCFVDGMVCDFFMYIVVCLRNGG</sequence>
<accession>A0A6A4G543</accession>
<dbReference type="AlphaFoldDB" id="A0A6A4G543"/>
<evidence type="ECO:0000256" key="1">
    <source>
        <dbReference type="SAM" id="SignalP"/>
    </source>
</evidence>
<gene>
    <name evidence="3" type="ORF">PR001_g3229</name>
    <name evidence="2" type="ORF">PR002_g4446</name>
    <name evidence="4" type="ORF">PR003_g4451</name>
</gene>
<dbReference type="Proteomes" id="UP000435112">
    <property type="component" value="Unassembled WGS sequence"/>
</dbReference>
<organism evidence="4 6">
    <name type="scientific">Phytophthora rubi</name>
    <dbReference type="NCBI Taxonomy" id="129364"/>
    <lineage>
        <taxon>Eukaryota</taxon>
        <taxon>Sar</taxon>
        <taxon>Stramenopiles</taxon>
        <taxon>Oomycota</taxon>
        <taxon>Peronosporomycetes</taxon>
        <taxon>Peronosporales</taxon>
        <taxon>Peronosporaceae</taxon>
        <taxon>Phytophthora</taxon>
    </lineage>
</organism>
<evidence type="ECO:0008006" key="8">
    <source>
        <dbReference type="Google" id="ProtNLM"/>
    </source>
</evidence>
<feature type="signal peptide" evidence="1">
    <location>
        <begin position="1"/>
        <end position="25"/>
    </location>
</feature>
<feature type="chain" id="PRO_5036167806" description="Secreted protein" evidence="1">
    <location>
        <begin position="26"/>
        <end position="79"/>
    </location>
</feature>
<proteinExistence type="predicted"/>
<dbReference type="EMBL" id="QXFU01000172">
    <property type="protein sequence ID" value="KAE9041457.1"/>
    <property type="molecule type" value="Genomic_DNA"/>
</dbReference>
<evidence type="ECO:0000313" key="2">
    <source>
        <dbReference type="EMBL" id="KAE9041457.1"/>
    </source>
</evidence>
<keyword evidence="6" id="KW-1185">Reference proteome</keyword>
<dbReference type="Proteomes" id="UP000429607">
    <property type="component" value="Unassembled WGS sequence"/>
</dbReference>
<evidence type="ECO:0000313" key="5">
    <source>
        <dbReference type="Proteomes" id="UP000429607"/>
    </source>
</evidence>
<dbReference type="EMBL" id="QXFT01000168">
    <property type="protein sequence ID" value="KAE9352330.1"/>
    <property type="molecule type" value="Genomic_DNA"/>
</dbReference>
<evidence type="ECO:0000313" key="6">
    <source>
        <dbReference type="Proteomes" id="UP000434957"/>
    </source>
</evidence>
<comment type="caution">
    <text evidence="4">The sequence shown here is derived from an EMBL/GenBank/DDBJ whole genome shotgun (WGS) entry which is preliminary data.</text>
</comment>
<dbReference type="EMBL" id="QXFV01000118">
    <property type="protein sequence ID" value="KAE9049543.1"/>
    <property type="molecule type" value="Genomic_DNA"/>
</dbReference>
<evidence type="ECO:0000313" key="7">
    <source>
        <dbReference type="Proteomes" id="UP000435112"/>
    </source>
</evidence>
<evidence type="ECO:0000313" key="4">
    <source>
        <dbReference type="EMBL" id="KAE9352330.1"/>
    </source>
</evidence>
<keyword evidence="1" id="KW-0732">Signal</keyword>
<name>A0A6A4G543_9STRA</name>
<dbReference type="Proteomes" id="UP000434957">
    <property type="component" value="Unassembled WGS sequence"/>
</dbReference>